<sequence length="554" mass="60841">MWPFTHCGQDGCTARDPNTTDSRALLALLCLAAAFVVVHILVVRHIFPKLSRAHDELRDGENHHLPAHAPSALRQAHAEHGAKSSRRKFAAWTFGATVALAFTLGLIILAEILEVVDPAARNLALRLTVPALLFLLIVLVPWLQCRVLITSAGWSFQRTAKGSIPKMAWALRFLLFGAWLLTFWSVGNTVPESATKELYERGISRPYSEALTKDCLERVGVVGICLMALLAGFASVSTPWHTFVDAATRRRRPVTEADVHRKRTGLEATREMLASKRHQLRQLERRAQNPAAAAASQGPTRLVAKVVGTFRGISSDEAEMRALRVDISGLETMEANLASNLAMMQNHRAATVRASTVCGRIMLVPSHVFAGYCVYRILATALTTFRRIHSPSATFSNSDPINRFLGLMARHWDPKLDQLAWARTISFALSGVILLASANSVVQTFHLFAKWTPGLLRQAQANLALVVGQVTATYVISASLLLRSQLPATAGAALTGILQGALSPSFVDHWFEMWFLLGSVLTLLGVWMGRRLSRGFGDDEWDDYGAEEMGAKRS</sequence>
<gene>
    <name evidence="8" type="ORF">MAM_04617</name>
</gene>
<dbReference type="InterPro" id="IPR015672">
    <property type="entry name" value="GPHR/GTG"/>
</dbReference>
<dbReference type="PANTHER" id="PTHR15948:SF0">
    <property type="entry name" value="GOLGI PH REGULATOR A-RELATED"/>
    <property type="match status" value="1"/>
</dbReference>
<feature type="transmembrane region" description="Helical" evidence="5">
    <location>
        <begin position="129"/>
        <end position="149"/>
    </location>
</feature>
<dbReference type="InterPro" id="IPR022535">
    <property type="entry name" value="Golgi_pH-regulator_cons_dom"/>
</dbReference>
<keyword evidence="9" id="KW-1185">Reference proteome</keyword>
<reference evidence="8 9" key="1">
    <citation type="journal article" date="2014" name="Proc. Natl. Acad. Sci. U.S.A.">
        <title>Trajectory and genomic determinants of fungal-pathogen speciation and host adaptation.</title>
        <authorList>
            <person name="Hu X."/>
            <person name="Xiao G."/>
            <person name="Zheng P."/>
            <person name="Shang Y."/>
            <person name="Su Y."/>
            <person name="Zhang X."/>
            <person name="Liu X."/>
            <person name="Zhan S."/>
            <person name="St Leger R.J."/>
            <person name="Wang C."/>
        </authorList>
    </citation>
    <scope>NUCLEOTIDE SEQUENCE [LARGE SCALE GENOMIC DNA]</scope>
    <source>
        <strain evidence="8 9">ARSEF 1941</strain>
    </source>
</reference>
<dbReference type="OrthoDB" id="264392at2759"/>
<keyword evidence="4 5" id="KW-0472">Membrane</keyword>
<organism evidence="8 9">
    <name type="scientific">Metarhizium album (strain ARSEF 1941)</name>
    <dbReference type="NCBI Taxonomy" id="1081103"/>
    <lineage>
        <taxon>Eukaryota</taxon>
        <taxon>Fungi</taxon>
        <taxon>Dikarya</taxon>
        <taxon>Ascomycota</taxon>
        <taxon>Pezizomycotina</taxon>
        <taxon>Sordariomycetes</taxon>
        <taxon>Hypocreomycetidae</taxon>
        <taxon>Hypocreales</taxon>
        <taxon>Clavicipitaceae</taxon>
        <taxon>Metarhizium</taxon>
    </lineage>
</organism>
<evidence type="ECO:0000259" key="7">
    <source>
        <dbReference type="Pfam" id="PF12537"/>
    </source>
</evidence>
<name>A0A0B2WVW4_METAS</name>
<feature type="transmembrane region" description="Helical" evidence="5">
    <location>
        <begin position="221"/>
        <end position="243"/>
    </location>
</feature>
<feature type="transmembrane region" description="Helical" evidence="5">
    <location>
        <begin position="24"/>
        <end position="43"/>
    </location>
</feature>
<accession>A0A0B2WVW4</accession>
<evidence type="ECO:0000256" key="1">
    <source>
        <dbReference type="ARBA" id="ARBA00004141"/>
    </source>
</evidence>
<evidence type="ECO:0000256" key="2">
    <source>
        <dbReference type="ARBA" id="ARBA00022692"/>
    </source>
</evidence>
<feature type="transmembrane region" description="Helical" evidence="5">
    <location>
        <begin position="513"/>
        <end position="529"/>
    </location>
</feature>
<dbReference type="RefSeq" id="XP_040678668.1">
    <property type="nucleotide sequence ID" value="XM_040823415.1"/>
</dbReference>
<feature type="transmembrane region" description="Helical" evidence="5">
    <location>
        <begin position="169"/>
        <end position="187"/>
    </location>
</feature>
<dbReference type="EMBL" id="AZHE01000010">
    <property type="protein sequence ID" value="KHN97602.1"/>
    <property type="molecule type" value="Genomic_DNA"/>
</dbReference>
<evidence type="ECO:0000256" key="3">
    <source>
        <dbReference type="ARBA" id="ARBA00022989"/>
    </source>
</evidence>
<dbReference type="GO" id="GO:0016020">
    <property type="term" value="C:membrane"/>
    <property type="evidence" value="ECO:0007669"/>
    <property type="project" value="UniProtKB-SubCell"/>
</dbReference>
<dbReference type="GeneID" id="63739072"/>
<dbReference type="Pfam" id="PF12430">
    <property type="entry name" value="ABA_GPCR"/>
    <property type="match status" value="1"/>
</dbReference>
<feature type="transmembrane region" description="Helical" evidence="5">
    <location>
        <begin position="89"/>
        <end position="109"/>
    </location>
</feature>
<dbReference type="PANTHER" id="PTHR15948">
    <property type="entry name" value="G-PROTEIN COUPLED RECEPTOR 89-RELATED"/>
    <property type="match status" value="1"/>
</dbReference>
<keyword evidence="3 5" id="KW-1133">Transmembrane helix</keyword>
<feature type="transmembrane region" description="Helical" evidence="5">
    <location>
        <begin position="462"/>
        <end position="482"/>
    </location>
</feature>
<dbReference type="InterPro" id="IPR025969">
    <property type="entry name" value="ABA_GPCR_dom"/>
</dbReference>
<dbReference type="Proteomes" id="UP000030816">
    <property type="component" value="Unassembled WGS sequence"/>
</dbReference>
<evidence type="ECO:0000313" key="9">
    <source>
        <dbReference type="Proteomes" id="UP000030816"/>
    </source>
</evidence>
<evidence type="ECO:0000256" key="4">
    <source>
        <dbReference type="ARBA" id="ARBA00023136"/>
    </source>
</evidence>
<comment type="caution">
    <text evidence="8">The sequence shown here is derived from an EMBL/GenBank/DDBJ whole genome shotgun (WGS) entry which is preliminary data.</text>
</comment>
<comment type="subcellular location">
    <subcellularLocation>
        <location evidence="1">Membrane</location>
        <topology evidence="1">Multi-pass membrane protein</topology>
    </subcellularLocation>
</comment>
<evidence type="ECO:0000259" key="6">
    <source>
        <dbReference type="Pfam" id="PF12430"/>
    </source>
</evidence>
<feature type="domain" description="Golgi pH regulator conserved" evidence="7">
    <location>
        <begin position="211"/>
        <end position="280"/>
    </location>
</feature>
<evidence type="ECO:0000256" key="5">
    <source>
        <dbReference type="SAM" id="Phobius"/>
    </source>
</evidence>
<proteinExistence type="predicted"/>
<keyword evidence="2 5" id="KW-0812">Transmembrane</keyword>
<feature type="domain" description="Abscisic acid G-protein coupled receptor-like" evidence="6">
    <location>
        <begin position="353"/>
        <end position="531"/>
    </location>
</feature>
<dbReference type="HOGENOM" id="CLU_039213_0_0_1"/>
<evidence type="ECO:0000313" key="8">
    <source>
        <dbReference type="EMBL" id="KHN97602.1"/>
    </source>
</evidence>
<dbReference type="Pfam" id="PF12537">
    <property type="entry name" value="GPHR_N"/>
    <property type="match status" value="1"/>
</dbReference>
<dbReference type="AlphaFoldDB" id="A0A0B2WVW4"/>
<protein>
    <submittedName>
        <fullName evidence="8">GPCR 89-related protein</fullName>
    </submittedName>
</protein>
<feature type="transmembrane region" description="Helical" evidence="5">
    <location>
        <begin position="420"/>
        <end position="442"/>
    </location>
</feature>